<dbReference type="PROSITE" id="PS50005">
    <property type="entry name" value="TPR"/>
    <property type="match status" value="2"/>
</dbReference>
<evidence type="ECO:0000256" key="1">
    <source>
        <dbReference type="ARBA" id="ARBA00022737"/>
    </source>
</evidence>
<dbReference type="PANTHER" id="PTHR15704">
    <property type="entry name" value="SUPERKILLER 3 PROTEIN-RELATED"/>
    <property type="match status" value="1"/>
</dbReference>
<reference evidence="4" key="1">
    <citation type="submission" date="2018-10" db="EMBL/GenBank/DDBJ databases">
        <title>Transcriptome assembly of Aceria tosichella (Wheat curl mite) Type 2.</title>
        <authorList>
            <person name="Scully E.D."/>
            <person name="Geib S.M."/>
            <person name="Palmer N.A."/>
            <person name="Gupta A.K."/>
            <person name="Sarath G."/>
            <person name="Tatineni S."/>
        </authorList>
    </citation>
    <scope>NUCLEOTIDE SEQUENCE</scope>
    <source>
        <strain evidence="4">LincolnNE</strain>
    </source>
</reference>
<dbReference type="InterPro" id="IPR011990">
    <property type="entry name" value="TPR-like_helical_dom_sf"/>
</dbReference>
<dbReference type="SMART" id="SM00028">
    <property type="entry name" value="TPR"/>
    <property type="match status" value="4"/>
</dbReference>
<keyword evidence="2 3" id="KW-0802">TPR repeat</keyword>
<evidence type="ECO:0000313" key="4">
    <source>
        <dbReference type="EMBL" id="MDE46838.1"/>
    </source>
</evidence>
<dbReference type="AlphaFoldDB" id="A0A6G1S8X1"/>
<organism evidence="4">
    <name type="scientific">Aceria tosichella</name>
    <name type="common">wheat curl mite</name>
    <dbReference type="NCBI Taxonomy" id="561515"/>
    <lineage>
        <taxon>Eukaryota</taxon>
        <taxon>Metazoa</taxon>
        <taxon>Ecdysozoa</taxon>
        <taxon>Arthropoda</taxon>
        <taxon>Chelicerata</taxon>
        <taxon>Arachnida</taxon>
        <taxon>Acari</taxon>
        <taxon>Acariformes</taxon>
        <taxon>Trombidiformes</taxon>
        <taxon>Prostigmata</taxon>
        <taxon>Eupodina</taxon>
        <taxon>Eriophyoidea</taxon>
        <taxon>Eriophyidae</taxon>
        <taxon>Eriophyinae</taxon>
        <taxon>Aceriini</taxon>
        <taxon>Aceria</taxon>
    </lineage>
</organism>
<accession>A0A6G1S8X1</accession>
<protein>
    <submittedName>
        <fullName evidence="4">Tetratricopeptide repeat protein 37</fullName>
    </submittedName>
</protein>
<dbReference type="InterPro" id="IPR019734">
    <property type="entry name" value="TPR_rpt"/>
</dbReference>
<dbReference type="Gene3D" id="1.25.40.10">
    <property type="entry name" value="Tetratricopeptide repeat domain"/>
    <property type="match status" value="3"/>
</dbReference>
<proteinExistence type="predicted"/>
<evidence type="ECO:0000256" key="3">
    <source>
        <dbReference type="PROSITE-ProRule" id="PRU00339"/>
    </source>
</evidence>
<dbReference type="PANTHER" id="PTHR15704:SF7">
    <property type="entry name" value="SUPERKILLER COMPLEX PROTEIN 3"/>
    <property type="match status" value="1"/>
</dbReference>
<name>A0A6G1S8X1_9ACAR</name>
<evidence type="ECO:0000256" key="2">
    <source>
        <dbReference type="ARBA" id="ARBA00022803"/>
    </source>
</evidence>
<dbReference type="SUPFAM" id="SSF48452">
    <property type="entry name" value="TPR-like"/>
    <property type="match status" value="2"/>
</dbReference>
<dbReference type="EMBL" id="GGYP01002067">
    <property type="protein sequence ID" value="MDE46838.1"/>
    <property type="molecule type" value="Transcribed_RNA"/>
</dbReference>
<sequence>MDESQDREVKSEQEVRLEQANKLFQTSVMLIYGKRKSVEKAIKCIQKAIVLDDSNYRYWQLLGEAYYQRGSLNPSINCFMKSLTLAENYLANIDTSADDCTERTRVRADSTYSRLRMSDIRLSVQHLDEAMNGYSDIIGIDPENVAALVGMSRAELLMARKSFHSGLVKSGHAHCMNALKYALRSIKLSPHLCFTWKLASDCCLIQAIYGQRGEFSTNLAVFDFPGGNQDGLVVTRLSCIELAQQFLCKALTISPYEHSPSLWHNLGISLYLRCNIATQLKSNERQALLKRALKCLIKALDYDRINSQVRNSIAIVAYQLDLLNTSQNFLIKSIQTNMSTSEIQFSNLGYIFLQKGEFRLASVAFKRCQAEEPLYCRSWLGNALVNEQNNLDNMSLLRHCYKLENNYESQMMYATKITSLPYTEEYSKDLINALDCMKRIINYDERSLAAQNTLGLLYERSGFKTQAKRCFQEAYLLAPDDSRAIFNRLRQHSTQSTGCMIELNSAEQLDANLLKAAEKLADRGNLEYMLNFVYYLFINCDYRSINTRITKVIDKLPQNDVRNKVGAQVLLAMIDKVDGKDYKSWLFKNIIDSEGLVCLESMINLFCLMLFGSVTNDQQLIDQVSGDLSKYLILYLSAKTAQFSDVFYSLEGIWLRLTLAASIFCNPDQGKLLRPMVALFPNIAELWLFLGLSLMFHKQKYQTAMFCIKKANLIGSTNADLSVICDILLAISPSKPTGRQSKKATPIDPNLRVVHLSRALFKCPDYKLLWDCLNAAKFQDTTRELPKNNQPLTGYDAELFQLAVDHTIRMITS</sequence>
<feature type="repeat" description="TPR" evidence="3">
    <location>
        <begin position="56"/>
        <end position="89"/>
    </location>
</feature>
<dbReference type="InterPro" id="IPR039226">
    <property type="entry name" value="Ski3/TTC37"/>
</dbReference>
<dbReference type="Pfam" id="PF13181">
    <property type="entry name" value="TPR_8"/>
    <property type="match status" value="1"/>
</dbReference>
<keyword evidence="1" id="KW-0677">Repeat</keyword>
<feature type="repeat" description="TPR" evidence="3">
    <location>
        <begin position="448"/>
        <end position="481"/>
    </location>
</feature>
<dbReference type="GO" id="GO:0006401">
    <property type="term" value="P:RNA catabolic process"/>
    <property type="evidence" value="ECO:0007669"/>
    <property type="project" value="InterPro"/>
</dbReference>
<dbReference type="GO" id="GO:0055087">
    <property type="term" value="C:Ski complex"/>
    <property type="evidence" value="ECO:0007669"/>
    <property type="project" value="InterPro"/>
</dbReference>
<gene>
    <name evidence="4" type="primary">ttc37</name>
    <name evidence="4" type="ORF">g.19556</name>
</gene>